<dbReference type="SMART" id="SM00382">
    <property type="entry name" value="AAA"/>
    <property type="match status" value="1"/>
</dbReference>
<evidence type="ECO:0000256" key="2">
    <source>
        <dbReference type="ARBA" id="ARBA00022741"/>
    </source>
</evidence>
<evidence type="ECO:0000256" key="3">
    <source>
        <dbReference type="ARBA" id="ARBA00022840"/>
    </source>
</evidence>
<dbReference type="SUPFAM" id="SSF52540">
    <property type="entry name" value="P-loop containing nucleoside triphosphate hydrolases"/>
    <property type="match status" value="1"/>
</dbReference>
<keyword evidence="1" id="KW-0813">Transport</keyword>
<name>A0ABT6JKC2_9GAMM</name>
<organism evidence="5 6">
    <name type="scientific">Luteimonas rhizosphaericola</name>
    <dbReference type="NCBI Taxonomy" id="3042024"/>
    <lineage>
        <taxon>Bacteria</taxon>
        <taxon>Pseudomonadati</taxon>
        <taxon>Pseudomonadota</taxon>
        <taxon>Gammaproteobacteria</taxon>
        <taxon>Lysobacterales</taxon>
        <taxon>Lysobacteraceae</taxon>
        <taxon>Luteimonas</taxon>
    </lineage>
</organism>
<dbReference type="PROSITE" id="PS00211">
    <property type="entry name" value="ABC_TRANSPORTER_1"/>
    <property type="match status" value="1"/>
</dbReference>
<dbReference type="Pfam" id="PF00005">
    <property type="entry name" value="ABC_tran"/>
    <property type="match status" value="1"/>
</dbReference>
<dbReference type="PROSITE" id="PS50893">
    <property type="entry name" value="ABC_TRANSPORTER_2"/>
    <property type="match status" value="1"/>
</dbReference>
<evidence type="ECO:0000313" key="5">
    <source>
        <dbReference type="EMBL" id="MDH5831124.1"/>
    </source>
</evidence>
<dbReference type="Gene3D" id="3.40.50.300">
    <property type="entry name" value="P-loop containing nucleotide triphosphate hydrolases"/>
    <property type="match status" value="1"/>
</dbReference>
<evidence type="ECO:0000256" key="1">
    <source>
        <dbReference type="ARBA" id="ARBA00022448"/>
    </source>
</evidence>
<dbReference type="RefSeq" id="WP_280602083.1">
    <property type="nucleotide sequence ID" value="NZ_JARXRN010000025.1"/>
</dbReference>
<keyword evidence="2" id="KW-0547">Nucleotide-binding</keyword>
<dbReference type="InterPro" id="IPR051782">
    <property type="entry name" value="ABC_Transporter_VariousFunc"/>
</dbReference>
<evidence type="ECO:0000259" key="4">
    <source>
        <dbReference type="PROSITE" id="PS50893"/>
    </source>
</evidence>
<keyword evidence="3 5" id="KW-0067">ATP-binding</keyword>
<reference evidence="5 6" key="1">
    <citation type="submission" date="2023-04" db="EMBL/GenBank/DDBJ databases">
        <title>Luteimonas sp. M1R5S18.</title>
        <authorList>
            <person name="Sun J.-Q."/>
        </authorList>
    </citation>
    <scope>NUCLEOTIDE SEQUENCE [LARGE SCALE GENOMIC DNA]</scope>
    <source>
        <strain evidence="5 6">M1R5S18</strain>
    </source>
</reference>
<dbReference type="PANTHER" id="PTHR42939:SF1">
    <property type="entry name" value="ABC TRANSPORTER ATP-BINDING PROTEIN ALBC-RELATED"/>
    <property type="match status" value="1"/>
</dbReference>
<evidence type="ECO:0000313" key="6">
    <source>
        <dbReference type="Proteomes" id="UP001156831"/>
    </source>
</evidence>
<feature type="domain" description="ABC transporter" evidence="4">
    <location>
        <begin position="2"/>
        <end position="232"/>
    </location>
</feature>
<accession>A0ABT6JKC2</accession>
<dbReference type="InterPro" id="IPR003439">
    <property type="entry name" value="ABC_transporter-like_ATP-bd"/>
</dbReference>
<protein>
    <submittedName>
        <fullName evidence="5">ABC transporter ATP-binding protein</fullName>
    </submittedName>
</protein>
<sequence>MLETRALCKRYGDQIALDALDLKVDSGEVVCLLGANGAGKTTTLNLLLGFLAPTSGEARVEEVVVQSDPQAARARLGYLPEVVQLYPLLSGLETLRYFADLSGRPRPADDELHRMLSQVGLQRDAHGRRVAGYSKGMRQKLGLAIALSKGARALLLDEPLSGLDPKAANELVALVRRLAADGHAVLAVTHDIFRAQQMADRIGIMRQGRLVDMLDPRAMSAAEIEALYVHHLRDVA</sequence>
<gene>
    <name evidence="5" type="ORF">QFW80_11410</name>
</gene>
<dbReference type="PANTHER" id="PTHR42939">
    <property type="entry name" value="ABC TRANSPORTER ATP-BINDING PROTEIN ALBC-RELATED"/>
    <property type="match status" value="1"/>
</dbReference>
<dbReference type="InterPro" id="IPR027417">
    <property type="entry name" value="P-loop_NTPase"/>
</dbReference>
<comment type="caution">
    <text evidence="5">The sequence shown here is derived from an EMBL/GenBank/DDBJ whole genome shotgun (WGS) entry which is preliminary data.</text>
</comment>
<proteinExistence type="predicted"/>
<keyword evidence="6" id="KW-1185">Reference proteome</keyword>
<dbReference type="GO" id="GO:0005524">
    <property type="term" value="F:ATP binding"/>
    <property type="evidence" value="ECO:0007669"/>
    <property type="project" value="UniProtKB-KW"/>
</dbReference>
<dbReference type="InterPro" id="IPR003593">
    <property type="entry name" value="AAA+_ATPase"/>
</dbReference>
<dbReference type="Proteomes" id="UP001156831">
    <property type="component" value="Unassembled WGS sequence"/>
</dbReference>
<dbReference type="InterPro" id="IPR017871">
    <property type="entry name" value="ABC_transporter-like_CS"/>
</dbReference>
<dbReference type="CDD" id="cd03230">
    <property type="entry name" value="ABC_DR_subfamily_A"/>
    <property type="match status" value="1"/>
</dbReference>
<dbReference type="EMBL" id="JARXRN010000025">
    <property type="protein sequence ID" value="MDH5831124.1"/>
    <property type="molecule type" value="Genomic_DNA"/>
</dbReference>